<evidence type="ECO:0000313" key="6">
    <source>
        <dbReference type="EMBL" id="CBZ34784.1"/>
    </source>
</evidence>
<dbReference type="PROSITE" id="PS00139">
    <property type="entry name" value="THIOL_PROTEASE_CYS"/>
    <property type="match status" value="1"/>
</dbReference>
<accession>E9BHQ8</accession>
<accession>A0A3Q8IDD4</accession>
<keyword evidence="3" id="KW-0788">Thiol protease</keyword>
<dbReference type="GO" id="GO:0006508">
    <property type="term" value="P:proteolysis"/>
    <property type="evidence" value="ECO:0007669"/>
    <property type="project" value="UniProtKB-KW"/>
</dbReference>
<dbReference type="PROSITE" id="PS50203">
    <property type="entry name" value="CALPAIN_CAT"/>
    <property type="match status" value="1"/>
</dbReference>
<reference evidence="10" key="5">
    <citation type="submission" date="2019-02" db="EMBL/GenBank/DDBJ databases">
        <title>FDA dAtabase for Regulatory Grade micrObial Sequences (FDA-ARGOS): Supporting development and validation of Infectious Disease Dx tests.</title>
        <authorList>
            <person name="Duncan R."/>
            <person name="Fisher C."/>
            <person name="Tallon L."/>
            <person name="Sadzewicz L."/>
            <person name="Sengamalay N."/>
            <person name="Ott S."/>
            <person name="Godinez A."/>
            <person name="Nagaraj S."/>
            <person name="Vavikolanu K."/>
            <person name="Nadendla S."/>
            <person name="Aluvathingal J."/>
            <person name="Sichtig H."/>
        </authorList>
    </citation>
    <scope>NUCLEOTIDE SEQUENCE [LARGE SCALE GENOMIC DNA]</scope>
    <source>
        <strain evidence="10">FDAARGOS_361</strain>
    </source>
</reference>
<dbReference type="SUPFAM" id="SSF54001">
    <property type="entry name" value="Cysteine proteinases"/>
    <property type="match status" value="1"/>
</dbReference>
<evidence type="ECO:0000313" key="8">
    <source>
        <dbReference type="Proteomes" id="UP000008980"/>
    </source>
</evidence>
<evidence type="ECO:0000256" key="3">
    <source>
        <dbReference type="PROSITE-ProRule" id="PRU00239"/>
    </source>
</evidence>
<keyword evidence="3" id="KW-0378">Hydrolase</keyword>
<dbReference type="InterPro" id="IPR000169">
    <property type="entry name" value="Pept_cys_AS"/>
</dbReference>
<dbReference type="InterPro" id="IPR013780">
    <property type="entry name" value="Glyco_hydro_b"/>
</dbReference>
<dbReference type="Gene3D" id="2.60.40.1180">
    <property type="entry name" value="Golgi alpha-mannosidase II"/>
    <property type="match status" value="1"/>
</dbReference>
<dbReference type="EMBL" id="CP029524">
    <property type="protein sequence ID" value="AYU79490.1"/>
    <property type="molecule type" value="Genomic_DNA"/>
</dbReference>
<sequence>MGNGCCGCCDAKPEYKLGRPLVSGKTTPCFNDGRLFKIVKGDIWYFYNDTQDYQMKVTADFGNGSNIVAMSDTELVRKNDSGACTATVSVFPLETKAMVKTKEVNGFNVKYSGIAFTDAYRQKLRQKAAAQVSADLAEMRKLRERNPKVNNQNRLLKVARTMGKMYVDTSFPPTSQSLIRPGIDPDPDACLKRPETIAWRRPEDFLPKKWHPKIRLFGNISPKDISQGQLGDCYYLCALAALAEHDAAIKGIFKNRHGCCIRSQERKHGAWRVNLNISGWWRTIIIDSYLPSVQLLPVFARNRNHPNELWVSFAEKAYAKVFGSYQAIVAGYPWQALEDLTGFPAYDFGNMWRTAQTDTDTRKKLFDSLHWWNEKKYLICIATPSNGALKMAGKQRSANQLEALFEKAGLNIGHAYSVLDVKHFPLHRLCMLKIRNPWGSHVEWTGDWGDDSPLWNRYPFIKLACRPQKKADGIFWMEWRDVSKFFDSGSVCFRRGHWFRSWYDYRVIGSFEDLVCDTALLVIVNKTSQFPAYISLHQKDCRGLPTSDPDSKYACVMISISEGDINGSQQKVVANSSENPEEPSTEYLFQESRSVSLYYKFTKAHKYLVIPRRMKSSTGNNVPKKKYVIALRTQTKVSSEDVVVNIVRLDKNNAVFKNVASFDAGTPTSLNTLYQIKDGNNVFRTYRSDNLRKGKKQHNAEFELVM</sequence>
<evidence type="ECO:0000256" key="2">
    <source>
        <dbReference type="PIRSR" id="PIRSR622684-1"/>
    </source>
</evidence>
<dbReference type="Gene3D" id="3.90.70.10">
    <property type="entry name" value="Cysteine proteinases"/>
    <property type="match status" value="1"/>
</dbReference>
<dbReference type="VEuPathDB" id="TriTrypDB:LdCL_250021100"/>
<dbReference type="FunFam" id="3.90.70.10:FF:000323">
    <property type="entry name" value="Calpain family cysteine protease-like protein"/>
    <property type="match status" value="1"/>
</dbReference>
<gene>
    <name evidence="7" type="ORF">CGC21_8815</name>
    <name evidence="6" type="ORF">LDBPK_251540</name>
    <name evidence="5" type="ORF">LdCL_250021100</name>
</gene>
<dbReference type="InterPro" id="IPR036310">
    <property type="entry name" value="Smp-1-like_sf"/>
</dbReference>
<dbReference type="InterPro" id="IPR022684">
    <property type="entry name" value="Calpain_cysteine_protease"/>
</dbReference>
<dbReference type="Proteomes" id="UP000008980">
    <property type="component" value="Chromosome 25"/>
</dbReference>
<dbReference type="Proteomes" id="UP000274082">
    <property type="component" value="Chromosome 25"/>
</dbReference>
<evidence type="ECO:0000313" key="7">
    <source>
        <dbReference type="EMBL" id="TPP40765.1"/>
    </source>
</evidence>
<dbReference type="PANTHER" id="PTHR10183:SF423">
    <property type="entry name" value="LEUCINE-RICH REPEAT PROTEIN (LRRP)"/>
    <property type="match status" value="1"/>
</dbReference>
<reference evidence="6 8" key="1">
    <citation type="journal article" date="2011" name="Genome Res.">
        <title>Whole genome sequencing of multiple Leishmania donovani clinical isolates provides insights into population structure and mechanisms of drug resistance.</title>
        <authorList>
            <person name="Downing T."/>
            <person name="Imamura H."/>
            <person name="Decuypere S."/>
            <person name="Clark T.G."/>
            <person name="Coombs G.H."/>
            <person name="Cotton J.A."/>
            <person name="Hilley J.D."/>
            <person name="de Doncker S."/>
            <person name="Maes I."/>
            <person name="Mottram J.C."/>
            <person name="Quail M.A."/>
            <person name="Rijal S."/>
            <person name="Sanders M."/>
            <person name="Schonian G."/>
            <person name="Stark O."/>
            <person name="Sundar S."/>
            <person name="Vanaerschot M."/>
            <person name="Hertz-Fowler C."/>
            <person name="Dujardin J.C."/>
            <person name="Berriman M."/>
        </authorList>
    </citation>
    <scope>NUCLEOTIDE SEQUENCE [LARGE SCALE GENOMIC DNA]</scope>
    <source>
        <strain evidence="6 8">BPK282A1</strain>
    </source>
</reference>
<dbReference type="Proteomes" id="UP000318447">
    <property type="component" value="Unassembled WGS sequence"/>
</dbReference>
<dbReference type="AlphaFoldDB" id="A0A3Q8IDD4"/>
<dbReference type="SUPFAM" id="SSF101601">
    <property type="entry name" value="Smp-1-like"/>
    <property type="match status" value="1"/>
</dbReference>
<dbReference type="VEuPathDB" id="TriTrypDB:LdBPK_251540.1"/>
<dbReference type="KEGG" id="ldo:LDBPK_251540"/>
<dbReference type="GO" id="GO:0004198">
    <property type="term" value="F:calcium-dependent cysteine-type endopeptidase activity"/>
    <property type="evidence" value="ECO:0007669"/>
    <property type="project" value="InterPro"/>
</dbReference>
<reference evidence="8" key="3">
    <citation type="submission" date="2011-02" db="EMBL/GenBank/DDBJ databases">
        <title>Whole genome sequencing of Leishmania donovani clinical lines reveals dynamic variation related to drug resistance.</title>
        <authorList>
            <person name="Downing T."/>
            <person name="Imamura H."/>
            <person name="Sanders M."/>
            <person name="Decuypere S."/>
            <person name="Hertz-Fowler C."/>
            <person name="Clark T.G."/>
            <person name="Rijal S."/>
            <person name="Sundar S."/>
            <person name="Quail M.A."/>
            <person name="De Doncker S."/>
            <person name="Maes I."/>
            <person name="Vanaerschot M."/>
            <person name="Stark O."/>
            <person name="Schonian G."/>
            <person name="Dujardin J.C."/>
            <person name="Berriman M."/>
        </authorList>
    </citation>
    <scope>NUCLEOTIDE SEQUENCE [LARGE SCALE GENOMIC DNA]</scope>
    <source>
        <strain evidence="8">BPK282A1</strain>
    </source>
</reference>
<dbReference type="EMBL" id="RHLC01000018">
    <property type="protein sequence ID" value="TPP40765.1"/>
    <property type="molecule type" value="Genomic_DNA"/>
</dbReference>
<dbReference type="GeneID" id="13388730"/>
<dbReference type="InterPro" id="IPR001300">
    <property type="entry name" value="Peptidase_C2_calpain_cat"/>
</dbReference>
<dbReference type="OrthoDB" id="424753at2759"/>
<feature type="active site" evidence="2 3">
    <location>
        <position position="414"/>
    </location>
</feature>
<dbReference type="PANTHER" id="PTHR10183">
    <property type="entry name" value="CALPAIN"/>
    <property type="match status" value="1"/>
</dbReference>
<dbReference type="Pfam" id="PF00648">
    <property type="entry name" value="Peptidase_C2"/>
    <property type="match status" value="1"/>
</dbReference>
<dbReference type="PRINTS" id="PR00704">
    <property type="entry name" value="CALPAIN"/>
</dbReference>
<dbReference type="InterPro" id="IPR038765">
    <property type="entry name" value="Papain-like_cys_pep_sf"/>
</dbReference>
<dbReference type="InterPro" id="IPR015232">
    <property type="entry name" value="DUF1935"/>
</dbReference>
<evidence type="ECO:0000259" key="4">
    <source>
        <dbReference type="PROSITE" id="PS50203"/>
    </source>
</evidence>
<feature type="active site" evidence="2 3">
    <location>
        <position position="436"/>
    </location>
</feature>
<proteinExistence type="inferred from homology"/>
<dbReference type="VEuPathDB" id="TriTrypDB:LDHU3_25.1910"/>
<reference evidence="5 9" key="4">
    <citation type="journal article" date="2018" name="Sci. Rep.">
        <title>A complete Leishmania donovani reference genome identifies novel genetic variations associated with virulence.</title>
        <authorList>
            <person name="Lypaczewski P."/>
            <person name="Hoshizaki J."/>
            <person name="Zhang W.-W."/>
            <person name="McCall L.-I."/>
            <person name="Torcivia-Rodriguez J."/>
            <person name="Simonyan V."/>
            <person name="Kaur A."/>
            <person name="Dewar K."/>
            <person name="Matlashewski G."/>
        </authorList>
    </citation>
    <scope>NUCLEOTIDE SEQUENCE [LARGE SCALE GENOMIC DNA]</scope>
    <source>
        <strain evidence="5 9">LdCL</strain>
    </source>
</reference>
<reference evidence="6" key="2">
    <citation type="submission" date="2011-01" db="EMBL/GenBank/DDBJ databases">
        <authorList>
            <person name="Zhao B.P."/>
            <person name="Ren Z.A."/>
            <person name="Li C.D."/>
        </authorList>
    </citation>
    <scope>NUCLEOTIDE SEQUENCE</scope>
    <source>
        <strain evidence="6">BPK282A1</strain>
    </source>
</reference>
<name>A0A3Q8IDD4_LEIDO</name>
<dbReference type="FunFam" id="2.60.40.1180:FF:000105">
    <property type="entry name" value="Calpain family cysteine protease-like protein"/>
    <property type="match status" value="1"/>
</dbReference>
<feature type="active site" evidence="2 3">
    <location>
        <position position="233"/>
    </location>
</feature>
<protein>
    <submittedName>
        <fullName evidence="7">Calpain cysteine protease family protein</fullName>
    </submittedName>
    <submittedName>
        <fullName evidence="5">Calpain family cysteine protease-like protein</fullName>
    </submittedName>
</protein>
<reference evidence="7" key="6">
    <citation type="submission" date="2019-02" db="EMBL/GenBank/DDBJ databases">
        <title>FDA dAtabase for Regulatory Grade micrObial Sequences (FDA-ARGOS): Supporting development and validation of Infectious Disease Dx tests.</title>
        <authorList>
            <person name="Duncan R."/>
            <person name="Fisher C."/>
            <person name="Tallon L.J."/>
            <person name="Sadzewicz L."/>
            <person name="Sengamalay N."/>
            <person name="Ott S."/>
            <person name="Godinez A."/>
            <person name="Nagaraj S."/>
            <person name="Nadendla S."/>
            <person name="Sichtig H."/>
        </authorList>
    </citation>
    <scope>NUCLEOTIDE SEQUENCE</scope>
    <source>
        <strain evidence="7">FDAARGOS_361</strain>
    </source>
</reference>
<keyword evidence="9" id="KW-1185">Reference proteome</keyword>
<dbReference type="Pfam" id="PF09149">
    <property type="entry name" value="DUF1935"/>
    <property type="match status" value="1"/>
</dbReference>
<dbReference type="CDD" id="cd00044">
    <property type="entry name" value="CysPc"/>
    <property type="match status" value="1"/>
</dbReference>
<evidence type="ECO:0000313" key="10">
    <source>
        <dbReference type="Proteomes" id="UP000318447"/>
    </source>
</evidence>
<keyword evidence="3 5" id="KW-0645">Protease</keyword>
<dbReference type="RefSeq" id="XP_003861484.1">
    <property type="nucleotide sequence ID" value="XM_003861436.1"/>
</dbReference>
<dbReference type="EMBL" id="FR799612">
    <property type="protein sequence ID" value="CBZ34784.1"/>
    <property type="molecule type" value="Genomic_DNA"/>
</dbReference>
<evidence type="ECO:0000256" key="1">
    <source>
        <dbReference type="ARBA" id="ARBA00007623"/>
    </source>
</evidence>
<organism evidence="5 9">
    <name type="scientific">Leishmania donovani</name>
    <dbReference type="NCBI Taxonomy" id="5661"/>
    <lineage>
        <taxon>Eukaryota</taxon>
        <taxon>Discoba</taxon>
        <taxon>Euglenozoa</taxon>
        <taxon>Kinetoplastea</taxon>
        <taxon>Metakinetoplastina</taxon>
        <taxon>Trypanosomatida</taxon>
        <taxon>Trypanosomatidae</taxon>
        <taxon>Leishmaniinae</taxon>
        <taxon>Leishmania</taxon>
    </lineage>
</organism>
<feature type="domain" description="Calpain catalytic" evidence="4">
    <location>
        <begin position="165"/>
        <end position="495"/>
    </location>
</feature>
<dbReference type="OMA" id="DCYYLCA"/>
<comment type="similarity">
    <text evidence="1">Belongs to the peptidase C2 family.</text>
</comment>
<dbReference type="SMART" id="SM00230">
    <property type="entry name" value="CysPc"/>
    <property type="match status" value="1"/>
</dbReference>
<evidence type="ECO:0000313" key="5">
    <source>
        <dbReference type="EMBL" id="AYU79490.1"/>
    </source>
</evidence>
<evidence type="ECO:0000313" key="9">
    <source>
        <dbReference type="Proteomes" id="UP000274082"/>
    </source>
</evidence>